<protein>
    <submittedName>
        <fullName evidence="1">Type I restriction enzyme HsdR N-terminal domain-containing protein</fullName>
    </submittedName>
</protein>
<proteinExistence type="predicted"/>
<sequence length="557" mass="65741">MKKFRPLISDAELLQLKRLSKLDFSKYNETEVREFFLIELLKLLGYQSGTDYSISLEQSFPLNNLSLYPGSKRIKLDYICSLRKQYFWLIEAKEGKCRNPLRPPKIRAKDVEQAFFYSQHPEVNCRYFVVSNGWYIQLYDRDTLAGKLTPILAIKHTDLPEKFLELDQYVGATQILPMVKEKILDQIEKVFASEIRIERLDEFIDEVKEKAARVRGKVEEAAREIYFKNHPENEALKLLDQEDISTSVYSVFQNIRVRFEINYVADKLVTRLVNNRSKYSFNEYTFFSRLLLENPYPVNYYYYPHVLHFLFQAKAVGLDSISYNRKSISELLEDWLNLCLFHLSDRPIMRYLWVCERIFAKISKQSLIMMPSLREKVKNLLNSELFYIPEEKLIHLGPNQASVVIQTVETSLAQFRSAFINKYYDFKKHQFHESLAKQYYLQLVHTSDLMDEQFGGQYEKLKNELGNDWSDLNSYDQILFDRMGSVVCDILLYNEKQLGPLTEAQRKRISQLAELKNVNCASALCNKLNIAFRDDIDEEARKRDIEKFFDPSANQRD</sequence>
<gene>
    <name evidence="1" type="ORF">J7I42_28240</name>
</gene>
<accession>A0ABS3Z232</accession>
<organism evidence="1 2">
    <name type="scientific">Niastella soli</name>
    <dbReference type="NCBI Taxonomy" id="2821487"/>
    <lineage>
        <taxon>Bacteria</taxon>
        <taxon>Pseudomonadati</taxon>
        <taxon>Bacteroidota</taxon>
        <taxon>Chitinophagia</taxon>
        <taxon>Chitinophagales</taxon>
        <taxon>Chitinophagaceae</taxon>
        <taxon>Niastella</taxon>
    </lineage>
</organism>
<evidence type="ECO:0000313" key="1">
    <source>
        <dbReference type="EMBL" id="MBO9204210.1"/>
    </source>
</evidence>
<comment type="caution">
    <text evidence="1">The sequence shown here is derived from an EMBL/GenBank/DDBJ whole genome shotgun (WGS) entry which is preliminary data.</text>
</comment>
<evidence type="ECO:0000313" key="2">
    <source>
        <dbReference type="Proteomes" id="UP000677244"/>
    </source>
</evidence>
<keyword evidence="2" id="KW-1185">Reference proteome</keyword>
<dbReference type="RefSeq" id="WP_209142554.1">
    <property type="nucleotide sequence ID" value="NZ_JAGHKO010000011.1"/>
</dbReference>
<dbReference type="EMBL" id="JAGHKO010000011">
    <property type="protein sequence ID" value="MBO9204210.1"/>
    <property type="molecule type" value="Genomic_DNA"/>
</dbReference>
<name>A0ABS3Z232_9BACT</name>
<reference evidence="1 2" key="1">
    <citation type="submission" date="2021-03" db="EMBL/GenBank/DDBJ databases">
        <title>Assistant Professor.</title>
        <authorList>
            <person name="Huq M.A."/>
        </authorList>
    </citation>
    <scope>NUCLEOTIDE SEQUENCE [LARGE SCALE GENOMIC DNA]</scope>
    <source>
        <strain evidence="1 2">MAH-29</strain>
    </source>
</reference>
<dbReference type="Proteomes" id="UP000677244">
    <property type="component" value="Unassembled WGS sequence"/>
</dbReference>